<organism evidence="1 2">
    <name type="scientific">Echinicola soli</name>
    <dbReference type="NCBI Taxonomy" id="2591634"/>
    <lineage>
        <taxon>Bacteria</taxon>
        <taxon>Pseudomonadati</taxon>
        <taxon>Bacteroidota</taxon>
        <taxon>Cytophagia</taxon>
        <taxon>Cytophagales</taxon>
        <taxon>Cyclobacteriaceae</taxon>
        <taxon>Echinicola</taxon>
    </lineage>
</organism>
<dbReference type="SUPFAM" id="SSF88946">
    <property type="entry name" value="Sigma2 domain of RNA polymerase sigma factors"/>
    <property type="match status" value="1"/>
</dbReference>
<dbReference type="InterPro" id="IPR013325">
    <property type="entry name" value="RNA_pol_sigma_r2"/>
</dbReference>
<dbReference type="OrthoDB" id="1116697at2"/>
<dbReference type="KEGG" id="echi:FKX85_07770"/>
<dbReference type="Gene3D" id="1.10.1740.10">
    <property type="match status" value="1"/>
</dbReference>
<sequence>MKKLLKTSKGREEFFLKMYYESFPDVARYVSKRGGSMEDAKDVFQDSLMIYYEQLVAGKKVHEDGGYLFGVARHHWYKRFREASTLALGKDEIALSQVADFEQVNTDERLQLMSFLKSAGEKCMDMLKAFYYDRLSMDELAQRYGYRTKRSATVQKFKCLEKVRDQVKEKSLTYEDFAT</sequence>
<dbReference type="EMBL" id="CP041253">
    <property type="protein sequence ID" value="QDH78940.1"/>
    <property type="molecule type" value="Genomic_DNA"/>
</dbReference>
<reference evidence="1 2" key="1">
    <citation type="submission" date="2019-06" db="EMBL/GenBank/DDBJ databases">
        <title>Echinicola alkalisoli sp. nov. isolated from saline soil.</title>
        <authorList>
            <person name="Sun J.-Q."/>
            <person name="Xu L."/>
        </authorList>
    </citation>
    <scope>NUCLEOTIDE SEQUENCE [LARGE SCALE GENOMIC DNA]</scope>
    <source>
        <strain evidence="1 2">LN3S3</strain>
    </source>
</reference>
<evidence type="ECO:0000313" key="2">
    <source>
        <dbReference type="Proteomes" id="UP000316614"/>
    </source>
</evidence>
<dbReference type="AlphaFoldDB" id="A0A514CGP5"/>
<dbReference type="Proteomes" id="UP000316614">
    <property type="component" value="Chromosome"/>
</dbReference>
<dbReference type="GO" id="GO:0003700">
    <property type="term" value="F:DNA-binding transcription factor activity"/>
    <property type="evidence" value="ECO:0007669"/>
    <property type="project" value="InterPro"/>
</dbReference>
<evidence type="ECO:0000313" key="1">
    <source>
        <dbReference type="EMBL" id="QDH78940.1"/>
    </source>
</evidence>
<protein>
    <submittedName>
        <fullName evidence="1">Sigma-70 family RNA polymerase sigma factor</fullName>
    </submittedName>
</protein>
<proteinExistence type="predicted"/>
<dbReference type="GO" id="GO:0006352">
    <property type="term" value="P:DNA-templated transcription initiation"/>
    <property type="evidence" value="ECO:0007669"/>
    <property type="project" value="InterPro"/>
</dbReference>
<gene>
    <name evidence="1" type="ORF">FKX85_07770</name>
</gene>
<accession>A0A514CGP5</accession>
<dbReference type="RefSeq" id="WP_141614193.1">
    <property type="nucleotide sequence ID" value="NZ_CP041253.1"/>
</dbReference>
<name>A0A514CGP5_9BACT</name>
<keyword evidence="2" id="KW-1185">Reference proteome</keyword>